<evidence type="ECO:0000313" key="2">
    <source>
        <dbReference type="EMBL" id="SPF28179.1"/>
    </source>
</evidence>
<feature type="domain" description="Glycosyltransferase 2-like" evidence="1">
    <location>
        <begin position="7"/>
        <end position="128"/>
    </location>
</feature>
<evidence type="ECO:0000313" key="3">
    <source>
        <dbReference type="Proteomes" id="UP000244932"/>
    </source>
</evidence>
<dbReference type="EC" id="2.4.1.60" evidence="2"/>
<dbReference type="InterPro" id="IPR050834">
    <property type="entry name" value="Glycosyltransf_2"/>
</dbReference>
<dbReference type="AlphaFoldDB" id="A0A2R8A7G7"/>
<organism evidence="2 3">
    <name type="scientific">Pontivivens insulae</name>
    <dbReference type="NCBI Taxonomy" id="1639689"/>
    <lineage>
        <taxon>Bacteria</taxon>
        <taxon>Pseudomonadati</taxon>
        <taxon>Pseudomonadota</taxon>
        <taxon>Alphaproteobacteria</taxon>
        <taxon>Rhodobacterales</taxon>
        <taxon>Paracoccaceae</taxon>
        <taxon>Pontivivens</taxon>
    </lineage>
</organism>
<dbReference type="RefSeq" id="WP_108780908.1">
    <property type="nucleotide sequence ID" value="NZ_OMKW01000001.1"/>
</dbReference>
<proteinExistence type="predicted"/>
<dbReference type="Gene3D" id="3.90.550.10">
    <property type="entry name" value="Spore Coat Polysaccharide Biosynthesis Protein SpsA, Chain A"/>
    <property type="match status" value="1"/>
</dbReference>
<dbReference type="Proteomes" id="UP000244932">
    <property type="component" value="Unassembled WGS sequence"/>
</dbReference>
<name>A0A2R8A7G7_9RHOB</name>
<keyword evidence="2" id="KW-0808">Transferase</keyword>
<keyword evidence="2" id="KW-0328">Glycosyltransferase</keyword>
<sequence>MGEMKLSICIPTYNRARHLENCLQSIVDAAGDTVSEFEVCVSDNGSDDGTAGVVARFLDQLPLKHNRNKQNLGIPRNFLKVVSLAEGEFAWLVGDDDLVLPGAIDRICEIVANNDVDHIYVNAAHLSSDYVDGFNHPFRTCDLPANMVPFSTYEKDGPHDFLDLIDPAISFDFLGGMFLSVFRRQLWLENAHHLDADALVDPRIFSHFDNTFPHLKIFCHALSKSKSWFASEPFLVCITGVREWAPMYPLVHSVRLPEALELYHRQGLSDARYHRARNFAVSNLLPELGRMWLYGDKAGYGYVSPVALLWANARYSGMYLSVPRFFLRKLGALVGRLSFLVPKRRRTAS</sequence>
<dbReference type="OrthoDB" id="7665907at2"/>
<reference evidence="2 3" key="1">
    <citation type="submission" date="2018-03" db="EMBL/GenBank/DDBJ databases">
        <authorList>
            <person name="Keele B.F."/>
        </authorList>
    </citation>
    <scope>NUCLEOTIDE SEQUENCE [LARGE SCALE GENOMIC DNA]</scope>
    <source>
        <strain evidence="2 3">CeCT 8812</strain>
    </source>
</reference>
<dbReference type="EMBL" id="OMKW01000001">
    <property type="protein sequence ID" value="SPF28179.1"/>
    <property type="molecule type" value="Genomic_DNA"/>
</dbReference>
<keyword evidence="3" id="KW-1185">Reference proteome</keyword>
<dbReference type="PANTHER" id="PTHR43685">
    <property type="entry name" value="GLYCOSYLTRANSFERASE"/>
    <property type="match status" value="1"/>
</dbReference>
<accession>A0A2R8A7G7</accession>
<dbReference type="Pfam" id="PF00535">
    <property type="entry name" value="Glycos_transf_2"/>
    <property type="match status" value="1"/>
</dbReference>
<gene>
    <name evidence="2" type="primary">rfbV</name>
    <name evidence="2" type="ORF">POI8812_00477</name>
</gene>
<dbReference type="InterPro" id="IPR001173">
    <property type="entry name" value="Glyco_trans_2-like"/>
</dbReference>
<evidence type="ECO:0000259" key="1">
    <source>
        <dbReference type="Pfam" id="PF00535"/>
    </source>
</evidence>
<protein>
    <submittedName>
        <fullName evidence="2">Abequosyltransferase RfbV</fullName>
        <ecNumber evidence="2">2.4.1.60</ecNumber>
    </submittedName>
</protein>
<dbReference type="PANTHER" id="PTHR43685:SF11">
    <property type="entry name" value="GLYCOSYLTRANSFERASE TAGX-RELATED"/>
    <property type="match status" value="1"/>
</dbReference>
<dbReference type="SUPFAM" id="SSF53448">
    <property type="entry name" value="Nucleotide-diphospho-sugar transferases"/>
    <property type="match status" value="1"/>
</dbReference>
<dbReference type="InterPro" id="IPR029044">
    <property type="entry name" value="Nucleotide-diphossugar_trans"/>
</dbReference>
<dbReference type="GO" id="GO:0047600">
    <property type="term" value="F:abequosyltransferase activity"/>
    <property type="evidence" value="ECO:0007669"/>
    <property type="project" value="UniProtKB-EC"/>
</dbReference>
<dbReference type="CDD" id="cd00761">
    <property type="entry name" value="Glyco_tranf_GTA_type"/>
    <property type="match status" value="1"/>
</dbReference>